<dbReference type="PANTHER" id="PTHR43143:SF6">
    <property type="entry name" value="BLL3016 PROTEIN"/>
    <property type="match status" value="1"/>
</dbReference>
<dbReference type="Pfam" id="PF16370">
    <property type="entry name" value="MetallophosC"/>
    <property type="match status" value="1"/>
</dbReference>
<feature type="domain" description="Calcineurin-like phosphoesterase C-terminal" evidence="2">
    <location>
        <begin position="402"/>
        <end position="569"/>
    </location>
</feature>
<name>A0A518IZ98_9BACT</name>
<dbReference type="InterPro" id="IPR029052">
    <property type="entry name" value="Metallo-depent_PP-like"/>
</dbReference>
<sequence length="579" mass="64640">MLIIVEESISGSHTALAWRYNARSRRNLNLNFTPPTPTLHAMRISALVLLVAILGLGSLPCRAHEGHDHGPSDGPENIDATGIVFDDQNGNGRRDPGEPGLPDVRVSNGKAIVKTDADGRYHLKISDDAIIFVIKPRNWMTPVNELNLPQFFYIHKPAGSPKTKFPGVAATGPLPKSVDFPLVKRAEPNQFRALMFGDPQPRNVKEVEYIAHDVIEQVIAEEAHQASFGVTLGDIAFDDLNVLKPFNQAIALIGIPWYNVIGNHDINYDATDDKTSDETFERHYGPSYYSFDHGPVHFMVLDDVMWTVDTPGKRGKYTGGLGERQMEFIRNDLAGIPADQLVVLMMHIPLVSVTDRQELYRLIEQRPFAVSISAHAHYMEHRFIGEEDGWKGPEKHHHVINVTVCGSWWRGAPDERGLPHTTMKDGGPNGYSIMTFDGHKYDLEFRAASRPAHYQMNIYAPEEIELAALPSEADQLPKVVVNVFNGSERTKCEFRIGDDDAWKPMEQTTTKDPAYVAAIALEESLGKKAWTGLPAARDTPHIWQATLPVDLKPGTHAIEVRATMMSGKQHVSKRIMRVR</sequence>
<dbReference type="SUPFAM" id="SSF117074">
    <property type="entry name" value="Hypothetical protein PA1324"/>
    <property type="match status" value="1"/>
</dbReference>
<organism evidence="4 5">
    <name type="scientific">Rosistilla oblonga</name>
    <dbReference type="NCBI Taxonomy" id="2527990"/>
    <lineage>
        <taxon>Bacteria</taxon>
        <taxon>Pseudomonadati</taxon>
        <taxon>Planctomycetota</taxon>
        <taxon>Planctomycetia</taxon>
        <taxon>Pirellulales</taxon>
        <taxon>Pirellulaceae</taxon>
        <taxon>Rosistilla</taxon>
    </lineage>
</organism>
<dbReference type="AlphaFoldDB" id="A0A518IZ98"/>
<feature type="region of interest" description="Disordered" evidence="1">
    <location>
        <begin position="65"/>
        <end position="105"/>
    </location>
</feature>
<protein>
    <submittedName>
        <fullName evidence="4">Calcineurin-like phosphoesterase</fullName>
    </submittedName>
</protein>
<dbReference type="InterPro" id="IPR013783">
    <property type="entry name" value="Ig-like_fold"/>
</dbReference>
<keyword evidence="5" id="KW-1185">Reference proteome</keyword>
<dbReference type="PANTHER" id="PTHR43143">
    <property type="entry name" value="METALLOPHOSPHOESTERASE, CALCINEURIN SUPERFAMILY"/>
    <property type="match status" value="1"/>
</dbReference>
<dbReference type="Gene3D" id="3.60.21.10">
    <property type="match status" value="1"/>
</dbReference>
<dbReference type="SUPFAM" id="SSF56300">
    <property type="entry name" value="Metallo-dependent phosphatases"/>
    <property type="match status" value="1"/>
</dbReference>
<evidence type="ECO:0000313" key="5">
    <source>
        <dbReference type="Proteomes" id="UP000316770"/>
    </source>
</evidence>
<accession>A0A518IZ98</accession>
<dbReference type="Gene3D" id="2.60.40.10">
    <property type="entry name" value="Immunoglobulins"/>
    <property type="match status" value="1"/>
</dbReference>
<evidence type="ECO:0000259" key="2">
    <source>
        <dbReference type="Pfam" id="PF16370"/>
    </source>
</evidence>
<proteinExistence type="predicted"/>
<dbReference type="Pfam" id="PF16371">
    <property type="entry name" value="MetallophosN"/>
    <property type="match status" value="1"/>
</dbReference>
<evidence type="ECO:0000259" key="3">
    <source>
        <dbReference type="Pfam" id="PF16371"/>
    </source>
</evidence>
<reference evidence="4 5" key="1">
    <citation type="submission" date="2019-02" db="EMBL/GenBank/DDBJ databases">
        <title>Deep-cultivation of Planctomycetes and their phenomic and genomic characterization uncovers novel biology.</title>
        <authorList>
            <person name="Wiegand S."/>
            <person name="Jogler M."/>
            <person name="Boedeker C."/>
            <person name="Pinto D."/>
            <person name="Vollmers J."/>
            <person name="Rivas-Marin E."/>
            <person name="Kohn T."/>
            <person name="Peeters S.H."/>
            <person name="Heuer A."/>
            <person name="Rast P."/>
            <person name="Oberbeckmann S."/>
            <person name="Bunk B."/>
            <person name="Jeske O."/>
            <person name="Meyerdierks A."/>
            <person name="Storesund J.E."/>
            <person name="Kallscheuer N."/>
            <person name="Luecker S."/>
            <person name="Lage O.M."/>
            <person name="Pohl T."/>
            <person name="Merkel B.J."/>
            <person name="Hornburger P."/>
            <person name="Mueller R.-W."/>
            <person name="Bruemmer F."/>
            <person name="Labrenz M."/>
            <person name="Spormann A.M."/>
            <person name="Op den Camp H."/>
            <person name="Overmann J."/>
            <person name="Amann R."/>
            <person name="Jetten M.S.M."/>
            <person name="Mascher T."/>
            <person name="Medema M.H."/>
            <person name="Devos D.P."/>
            <person name="Kaster A.-K."/>
            <person name="Ovreas L."/>
            <person name="Rohde M."/>
            <person name="Galperin M.Y."/>
            <person name="Jogler C."/>
        </authorList>
    </citation>
    <scope>NUCLEOTIDE SEQUENCE [LARGE SCALE GENOMIC DNA]</scope>
    <source>
        <strain evidence="4 5">Mal33</strain>
    </source>
</reference>
<dbReference type="Proteomes" id="UP000316770">
    <property type="component" value="Chromosome"/>
</dbReference>
<dbReference type="InterPro" id="IPR032288">
    <property type="entry name" value="Metallophos_C"/>
</dbReference>
<dbReference type="InterPro" id="IPR051918">
    <property type="entry name" value="STPP_CPPED1"/>
</dbReference>
<evidence type="ECO:0000256" key="1">
    <source>
        <dbReference type="SAM" id="MobiDB-lite"/>
    </source>
</evidence>
<dbReference type="InterPro" id="IPR032285">
    <property type="entry name" value="Metallophos_N"/>
</dbReference>
<evidence type="ECO:0000313" key="4">
    <source>
        <dbReference type="EMBL" id="QDV58412.1"/>
    </source>
</evidence>
<dbReference type="EMBL" id="CP036318">
    <property type="protein sequence ID" value="QDV58412.1"/>
    <property type="molecule type" value="Genomic_DNA"/>
</dbReference>
<feature type="domain" description="Calcineurin-like phosphoesterase N-terminal" evidence="3">
    <location>
        <begin position="96"/>
        <end position="165"/>
    </location>
</feature>
<gene>
    <name evidence="4" type="ORF">Mal33_44300</name>
</gene>